<dbReference type="AlphaFoldDB" id="A0A2U1LMD5"/>
<proteinExistence type="predicted"/>
<evidence type="ECO:0000256" key="1">
    <source>
        <dbReference type="ARBA" id="ARBA00022857"/>
    </source>
</evidence>
<protein>
    <submittedName>
        <fullName evidence="3">Protochlorophyllide oxidoreductase</fullName>
    </submittedName>
</protein>
<gene>
    <name evidence="3" type="ORF">CTI12_AA475900</name>
</gene>
<dbReference type="InterPro" id="IPR005979">
    <property type="entry name" value="Prochl_reduct"/>
</dbReference>
<accession>A0A2U1LMD5</accession>
<dbReference type="Proteomes" id="UP000245207">
    <property type="component" value="Unassembled WGS sequence"/>
</dbReference>
<dbReference type="PANTHER" id="PTHR44419">
    <property type="entry name" value="PROTOCHLOROPHYLLIDE REDUCTASE C, CHLOROPLASTIC"/>
    <property type="match status" value="1"/>
</dbReference>
<keyword evidence="4" id="KW-1185">Reference proteome</keyword>
<keyword evidence="1" id="KW-0521">NADP</keyword>
<name>A0A2U1LMD5_ARTAN</name>
<dbReference type="Gene3D" id="3.40.50.720">
    <property type="entry name" value="NAD(P)-binding Rossmann-like Domain"/>
    <property type="match status" value="1"/>
</dbReference>
<evidence type="ECO:0000313" key="3">
    <source>
        <dbReference type="EMBL" id="PWA50141.1"/>
    </source>
</evidence>
<dbReference type="PANTHER" id="PTHR44419:SF19">
    <property type="entry name" value="PROTOCHLOROPHYLLIDE REDUCTASE A, CHLOROPLASTIC"/>
    <property type="match status" value="1"/>
</dbReference>
<sequence length="195" mass="21466">MGPQDGISDCEAKCSSYKKCSVAAEESQILIASVGSEHNDEKCPHRMHLEAGTSNWSYAQEEICDTDLTVENTLDGGTPPRVKISNFGYSKVALYDYGFSRIGLTGLGSIFLFIAPEFYSYLLDQDFGDAFSRVRQFVGNFKQSGQSLGVLFCNATVYLLASKEPTYTADGFELTVSTDHLGDHLLTRLLLDDLK</sequence>
<organism evidence="3 4">
    <name type="scientific">Artemisia annua</name>
    <name type="common">Sweet wormwood</name>
    <dbReference type="NCBI Taxonomy" id="35608"/>
    <lineage>
        <taxon>Eukaryota</taxon>
        <taxon>Viridiplantae</taxon>
        <taxon>Streptophyta</taxon>
        <taxon>Embryophyta</taxon>
        <taxon>Tracheophyta</taxon>
        <taxon>Spermatophyta</taxon>
        <taxon>Magnoliopsida</taxon>
        <taxon>eudicotyledons</taxon>
        <taxon>Gunneridae</taxon>
        <taxon>Pentapetalae</taxon>
        <taxon>asterids</taxon>
        <taxon>campanulids</taxon>
        <taxon>Asterales</taxon>
        <taxon>Asteraceae</taxon>
        <taxon>Asteroideae</taxon>
        <taxon>Anthemideae</taxon>
        <taxon>Artemisiinae</taxon>
        <taxon>Artemisia</taxon>
    </lineage>
</organism>
<evidence type="ECO:0000256" key="2">
    <source>
        <dbReference type="ARBA" id="ARBA00023002"/>
    </source>
</evidence>
<reference evidence="3 4" key="1">
    <citation type="journal article" date="2018" name="Mol. Plant">
        <title>The genome of Artemisia annua provides insight into the evolution of Asteraceae family and artemisinin biosynthesis.</title>
        <authorList>
            <person name="Shen Q."/>
            <person name="Zhang L."/>
            <person name="Liao Z."/>
            <person name="Wang S."/>
            <person name="Yan T."/>
            <person name="Shi P."/>
            <person name="Liu M."/>
            <person name="Fu X."/>
            <person name="Pan Q."/>
            <person name="Wang Y."/>
            <person name="Lv Z."/>
            <person name="Lu X."/>
            <person name="Zhang F."/>
            <person name="Jiang W."/>
            <person name="Ma Y."/>
            <person name="Chen M."/>
            <person name="Hao X."/>
            <person name="Li L."/>
            <person name="Tang Y."/>
            <person name="Lv G."/>
            <person name="Zhou Y."/>
            <person name="Sun X."/>
            <person name="Brodelius P.E."/>
            <person name="Rose J.K.C."/>
            <person name="Tang K."/>
        </authorList>
    </citation>
    <scope>NUCLEOTIDE SEQUENCE [LARGE SCALE GENOMIC DNA]</scope>
    <source>
        <strain evidence="4">cv. Huhao1</strain>
        <tissue evidence="3">Leaf</tissue>
    </source>
</reference>
<comment type="caution">
    <text evidence="3">The sequence shown here is derived from an EMBL/GenBank/DDBJ whole genome shotgun (WGS) entry which is preliminary data.</text>
</comment>
<dbReference type="STRING" id="35608.A0A2U1LMD5"/>
<dbReference type="GO" id="GO:0016630">
    <property type="term" value="F:protochlorophyllide reductase activity"/>
    <property type="evidence" value="ECO:0007669"/>
    <property type="project" value="InterPro"/>
</dbReference>
<dbReference type="EMBL" id="PKPP01008655">
    <property type="protein sequence ID" value="PWA50141.1"/>
    <property type="molecule type" value="Genomic_DNA"/>
</dbReference>
<evidence type="ECO:0000313" key="4">
    <source>
        <dbReference type="Proteomes" id="UP000245207"/>
    </source>
</evidence>
<dbReference type="OrthoDB" id="191139at2759"/>
<keyword evidence="2" id="KW-0560">Oxidoreductase</keyword>